<dbReference type="Gene3D" id="3.40.50.300">
    <property type="entry name" value="P-loop containing nucleotide triphosphate hydrolases"/>
    <property type="match status" value="1"/>
</dbReference>
<dbReference type="GO" id="GO:0019287">
    <property type="term" value="P:isopentenyl diphosphate biosynthetic process, mevalonate pathway"/>
    <property type="evidence" value="ECO:0007669"/>
    <property type="project" value="TreeGrafter"/>
</dbReference>
<dbReference type="Proteomes" id="UP000271098">
    <property type="component" value="Unassembled WGS sequence"/>
</dbReference>
<keyword evidence="16" id="KW-0753">Steroid metabolism</keyword>
<dbReference type="GO" id="GO:0005829">
    <property type="term" value="C:cytosol"/>
    <property type="evidence" value="ECO:0007669"/>
    <property type="project" value="UniProtKB-SubCell"/>
</dbReference>
<dbReference type="OrthoDB" id="2401875at2759"/>
<dbReference type="GO" id="GO:0005524">
    <property type="term" value="F:ATP binding"/>
    <property type="evidence" value="ECO:0007669"/>
    <property type="project" value="UniProtKB-KW"/>
</dbReference>
<gene>
    <name evidence="18" type="ORF">GPUH_LOCUS18745</name>
</gene>
<keyword evidence="11" id="KW-0067">ATP-binding</keyword>
<reference evidence="18 19" key="2">
    <citation type="submission" date="2018-11" db="EMBL/GenBank/DDBJ databases">
        <authorList>
            <consortium name="Pathogen Informatics"/>
        </authorList>
    </citation>
    <scope>NUCLEOTIDE SEQUENCE [LARGE SCALE GENOMIC DNA]</scope>
</reference>
<dbReference type="WBParaSite" id="GPUH_0001877001-mRNA-1">
    <property type="protein sequence ID" value="GPUH_0001877001-mRNA-1"/>
    <property type="gene ID" value="GPUH_0001877001"/>
</dbReference>
<evidence type="ECO:0000256" key="13">
    <source>
        <dbReference type="ARBA" id="ARBA00023011"/>
    </source>
</evidence>
<evidence type="ECO:0000313" key="20">
    <source>
        <dbReference type="WBParaSite" id="GPUH_0001877001-mRNA-1"/>
    </source>
</evidence>
<comment type="subcellular location">
    <subcellularLocation>
        <location evidence="1">Cytoplasm</location>
        <location evidence="1">Cytosol</location>
    </subcellularLocation>
</comment>
<dbReference type="EC" id="2.7.4.2" evidence="3"/>
<evidence type="ECO:0000256" key="1">
    <source>
        <dbReference type="ARBA" id="ARBA00004514"/>
    </source>
</evidence>
<evidence type="ECO:0000256" key="10">
    <source>
        <dbReference type="ARBA" id="ARBA00022778"/>
    </source>
</evidence>
<evidence type="ECO:0000256" key="12">
    <source>
        <dbReference type="ARBA" id="ARBA00022955"/>
    </source>
</evidence>
<keyword evidence="7" id="KW-0808">Transferase</keyword>
<keyword evidence="8" id="KW-0547">Nucleotide-binding</keyword>
<dbReference type="InterPro" id="IPR005919">
    <property type="entry name" value="Pmev_kin_anim"/>
</dbReference>
<evidence type="ECO:0000256" key="2">
    <source>
        <dbReference type="ARBA" id="ARBA00005017"/>
    </source>
</evidence>
<evidence type="ECO:0000256" key="6">
    <source>
        <dbReference type="ARBA" id="ARBA00022548"/>
    </source>
</evidence>
<comment type="pathway">
    <text evidence="2">Isoprenoid biosynthesis; isopentenyl diphosphate biosynthesis via mevalonate pathway; isopentenyl diphosphate from (R)-mevalonate: step 2/3.</text>
</comment>
<dbReference type="PANTHER" id="PTHR13101:SF1">
    <property type="entry name" value="PHOSPHOMEVALONATE KINASE"/>
    <property type="match status" value="1"/>
</dbReference>
<protein>
    <recommendedName>
        <fullName evidence="17">Phosphomevalonate kinase</fullName>
        <ecNumber evidence="3">2.7.4.2</ecNumber>
    </recommendedName>
</protein>
<dbReference type="GO" id="GO:0006695">
    <property type="term" value="P:cholesterol biosynthetic process"/>
    <property type="evidence" value="ECO:0007669"/>
    <property type="project" value="UniProtKB-KW"/>
</dbReference>
<proteinExistence type="predicted"/>
<evidence type="ECO:0000256" key="16">
    <source>
        <dbReference type="ARBA" id="ARBA00023221"/>
    </source>
</evidence>
<evidence type="ECO:0000256" key="3">
    <source>
        <dbReference type="ARBA" id="ARBA00012958"/>
    </source>
</evidence>
<keyword evidence="10" id="KW-0152">Cholesterol biosynthesis</keyword>
<evidence type="ECO:0000256" key="17">
    <source>
        <dbReference type="ARBA" id="ARBA00034549"/>
    </source>
</evidence>
<evidence type="ECO:0000313" key="18">
    <source>
        <dbReference type="EMBL" id="VDN32372.1"/>
    </source>
</evidence>
<evidence type="ECO:0000313" key="19">
    <source>
        <dbReference type="Proteomes" id="UP000271098"/>
    </source>
</evidence>
<evidence type="ECO:0000256" key="8">
    <source>
        <dbReference type="ARBA" id="ARBA00022741"/>
    </source>
</evidence>
<keyword evidence="14" id="KW-0443">Lipid metabolism</keyword>
<dbReference type="AlphaFoldDB" id="A0A183ECQ4"/>
<keyword evidence="4" id="KW-0963">Cytoplasm</keyword>
<evidence type="ECO:0000256" key="5">
    <source>
        <dbReference type="ARBA" id="ARBA00022516"/>
    </source>
</evidence>
<keyword evidence="12" id="KW-0752">Steroid biosynthesis</keyword>
<keyword evidence="15" id="KW-1207">Sterol metabolism</keyword>
<dbReference type="InterPro" id="IPR027417">
    <property type="entry name" value="P-loop_NTPase"/>
</dbReference>
<evidence type="ECO:0000256" key="4">
    <source>
        <dbReference type="ARBA" id="ARBA00022490"/>
    </source>
</evidence>
<keyword evidence="6" id="KW-0153">Cholesterol metabolism</keyword>
<reference evidence="20" key="1">
    <citation type="submission" date="2016-06" db="UniProtKB">
        <authorList>
            <consortium name="WormBaseParasite"/>
        </authorList>
    </citation>
    <scope>IDENTIFICATION</scope>
</reference>
<keyword evidence="9" id="KW-0418">Kinase</keyword>
<dbReference type="PANTHER" id="PTHR13101">
    <property type="entry name" value="PHOSPHOMEVALONATE KINASE"/>
    <property type="match status" value="1"/>
</dbReference>
<evidence type="ECO:0000256" key="15">
    <source>
        <dbReference type="ARBA" id="ARBA00023166"/>
    </source>
</evidence>
<organism evidence="20">
    <name type="scientific">Gongylonema pulchrum</name>
    <dbReference type="NCBI Taxonomy" id="637853"/>
    <lineage>
        <taxon>Eukaryota</taxon>
        <taxon>Metazoa</taxon>
        <taxon>Ecdysozoa</taxon>
        <taxon>Nematoda</taxon>
        <taxon>Chromadorea</taxon>
        <taxon>Rhabditida</taxon>
        <taxon>Spirurina</taxon>
        <taxon>Spiruromorpha</taxon>
        <taxon>Spiruroidea</taxon>
        <taxon>Gongylonematidae</taxon>
        <taxon>Gongylonema</taxon>
    </lineage>
</organism>
<evidence type="ECO:0000256" key="11">
    <source>
        <dbReference type="ARBA" id="ARBA00022840"/>
    </source>
</evidence>
<name>A0A183ECQ4_9BILA</name>
<dbReference type="GO" id="GO:0004631">
    <property type="term" value="F:phosphomevalonate kinase activity"/>
    <property type="evidence" value="ECO:0007669"/>
    <property type="project" value="UniProtKB-EC"/>
</dbReference>
<dbReference type="EMBL" id="UYRT01087270">
    <property type="protein sequence ID" value="VDN32372.1"/>
    <property type="molecule type" value="Genomic_DNA"/>
</dbReference>
<keyword evidence="13" id="KW-0756">Sterol biosynthesis</keyword>
<evidence type="ECO:0000256" key="9">
    <source>
        <dbReference type="ARBA" id="ARBA00022777"/>
    </source>
</evidence>
<keyword evidence="5" id="KW-0444">Lipid biosynthesis</keyword>
<keyword evidence="19" id="KW-1185">Reference proteome</keyword>
<accession>A0A183ECQ4</accession>
<evidence type="ECO:0000256" key="7">
    <source>
        <dbReference type="ARBA" id="ARBA00022679"/>
    </source>
</evidence>
<sequence>MFIAVFPFQKSCCKSKSVAHRQPWQLAQTWMLKKLEWVAKCGHWRHPSSLSYIYQKGCGRRESLYQYSKYSAFFLIVTSSSPSVFRLLRVESSEAARKLRGFSFVTGIDDQLTECGLDDFNDWNYVITNDIPVADEVFPKNLNRTLSSLCSEIEDLLIKR</sequence>
<evidence type="ECO:0000256" key="14">
    <source>
        <dbReference type="ARBA" id="ARBA00023098"/>
    </source>
</evidence>